<dbReference type="CDD" id="cd00093">
    <property type="entry name" value="HTH_XRE"/>
    <property type="match status" value="1"/>
</dbReference>
<dbReference type="GO" id="GO:0003700">
    <property type="term" value="F:DNA-binding transcription factor activity"/>
    <property type="evidence" value="ECO:0007669"/>
    <property type="project" value="TreeGrafter"/>
</dbReference>
<reference evidence="3 4" key="1">
    <citation type="submission" date="2020-06" db="EMBL/GenBank/DDBJ databases">
        <title>Genomic analysis of Salicibibacter sp. NKC21-4.</title>
        <authorList>
            <person name="Oh Y.J."/>
        </authorList>
    </citation>
    <scope>NUCLEOTIDE SEQUENCE [LARGE SCALE GENOMIC DNA]</scope>
    <source>
        <strain evidence="3 4">NKC21-4</strain>
    </source>
</reference>
<dbReference type="PANTHER" id="PTHR46797">
    <property type="entry name" value="HTH-TYPE TRANSCRIPTIONAL REGULATOR"/>
    <property type="match status" value="1"/>
</dbReference>
<dbReference type="AlphaFoldDB" id="A0A7T7CFR0"/>
<evidence type="ECO:0000259" key="2">
    <source>
        <dbReference type="PROSITE" id="PS50943"/>
    </source>
</evidence>
<dbReference type="PROSITE" id="PS50943">
    <property type="entry name" value="HTH_CROC1"/>
    <property type="match status" value="1"/>
</dbReference>
<evidence type="ECO:0000256" key="1">
    <source>
        <dbReference type="ARBA" id="ARBA00023125"/>
    </source>
</evidence>
<evidence type="ECO:0000313" key="3">
    <source>
        <dbReference type="EMBL" id="QQK80417.1"/>
    </source>
</evidence>
<keyword evidence="4" id="KW-1185">Reference proteome</keyword>
<dbReference type="KEGG" id="scib:HUG20_11285"/>
<gene>
    <name evidence="3" type="ORF">HUG20_11285</name>
</gene>
<dbReference type="Proteomes" id="UP000595349">
    <property type="component" value="Chromosome"/>
</dbReference>
<dbReference type="GO" id="GO:0005829">
    <property type="term" value="C:cytosol"/>
    <property type="evidence" value="ECO:0007669"/>
    <property type="project" value="TreeGrafter"/>
</dbReference>
<dbReference type="Gene3D" id="1.10.260.40">
    <property type="entry name" value="lambda repressor-like DNA-binding domains"/>
    <property type="match status" value="1"/>
</dbReference>
<protein>
    <submittedName>
        <fullName evidence="3">Helix-turn-helix transcriptional regulator</fullName>
    </submittedName>
</protein>
<dbReference type="InterPro" id="IPR010982">
    <property type="entry name" value="Lambda_DNA-bd_dom_sf"/>
</dbReference>
<dbReference type="InterPro" id="IPR001387">
    <property type="entry name" value="Cro/C1-type_HTH"/>
</dbReference>
<sequence>MEIGQRIREIRKNTGLTLTELAEKIQISQPYLSQIELGGKQPPIDVIVNICKAIDIPLAEFFADEDDHLPTDILQLIETAKKLSSEEREYLNQFLQSTVKRAKKNNLE</sequence>
<organism evidence="3 4">
    <name type="scientific">Salicibibacter cibi</name>
    <dbReference type="NCBI Taxonomy" id="2743001"/>
    <lineage>
        <taxon>Bacteria</taxon>
        <taxon>Bacillati</taxon>
        <taxon>Bacillota</taxon>
        <taxon>Bacilli</taxon>
        <taxon>Bacillales</taxon>
        <taxon>Bacillaceae</taxon>
        <taxon>Salicibibacter</taxon>
    </lineage>
</organism>
<dbReference type="PANTHER" id="PTHR46797:SF1">
    <property type="entry name" value="METHYLPHOSPHONATE SYNTHASE"/>
    <property type="match status" value="1"/>
</dbReference>
<dbReference type="RefSeq" id="WP_200084790.1">
    <property type="nucleotide sequence ID" value="NZ_CP054706.1"/>
</dbReference>
<dbReference type="SMART" id="SM00530">
    <property type="entry name" value="HTH_XRE"/>
    <property type="match status" value="1"/>
</dbReference>
<proteinExistence type="predicted"/>
<dbReference type="InterPro" id="IPR050807">
    <property type="entry name" value="TransReg_Diox_bact_type"/>
</dbReference>
<dbReference type="EMBL" id="CP054706">
    <property type="protein sequence ID" value="QQK80417.1"/>
    <property type="molecule type" value="Genomic_DNA"/>
</dbReference>
<dbReference type="GO" id="GO:0003677">
    <property type="term" value="F:DNA binding"/>
    <property type="evidence" value="ECO:0007669"/>
    <property type="project" value="UniProtKB-KW"/>
</dbReference>
<name>A0A7T7CFR0_9BACI</name>
<accession>A0A7T7CFR0</accession>
<dbReference type="Pfam" id="PF01381">
    <property type="entry name" value="HTH_3"/>
    <property type="match status" value="1"/>
</dbReference>
<keyword evidence="1" id="KW-0238">DNA-binding</keyword>
<feature type="domain" description="HTH cro/C1-type" evidence="2">
    <location>
        <begin position="7"/>
        <end position="61"/>
    </location>
</feature>
<dbReference type="SUPFAM" id="SSF47413">
    <property type="entry name" value="lambda repressor-like DNA-binding domains"/>
    <property type="match status" value="1"/>
</dbReference>
<evidence type="ECO:0000313" key="4">
    <source>
        <dbReference type="Proteomes" id="UP000595349"/>
    </source>
</evidence>